<dbReference type="PANTHER" id="PTHR14741:SF32">
    <property type="entry name" value="TRIMETHYLGUANOSINE SYNTHASE"/>
    <property type="match status" value="1"/>
</dbReference>
<organism evidence="9 10">
    <name type="scientific">Spodoptera littoralis</name>
    <name type="common">Egyptian cotton leafworm</name>
    <dbReference type="NCBI Taxonomy" id="7109"/>
    <lineage>
        <taxon>Eukaryota</taxon>
        <taxon>Metazoa</taxon>
        <taxon>Ecdysozoa</taxon>
        <taxon>Arthropoda</taxon>
        <taxon>Hexapoda</taxon>
        <taxon>Insecta</taxon>
        <taxon>Pterygota</taxon>
        <taxon>Neoptera</taxon>
        <taxon>Endopterygota</taxon>
        <taxon>Lepidoptera</taxon>
        <taxon>Glossata</taxon>
        <taxon>Ditrysia</taxon>
        <taxon>Noctuoidea</taxon>
        <taxon>Noctuidae</taxon>
        <taxon>Amphipyrinae</taxon>
        <taxon>Spodoptera</taxon>
    </lineage>
</organism>
<proteinExistence type="inferred from homology"/>
<dbReference type="InterPro" id="IPR019012">
    <property type="entry name" value="RNA_cap_Gua-N2-MeTrfase"/>
</dbReference>
<keyword evidence="10" id="KW-1185">Reference proteome</keyword>
<protein>
    <recommendedName>
        <fullName evidence="1">Trimethylguanosine synthase</fullName>
    </recommendedName>
    <alternativeName>
        <fullName evidence="7">Cap-specific guanine-N(2) methyltransferase</fullName>
    </alternativeName>
</protein>
<evidence type="ECO:0000313" key="9">
    <source>
        <dbReference type="EMBL" id="CAH1638861.1"/>
    </source>
</evidence>
<dbReference type="InterPro" id="IPR029063">
    <property type="entry name" value="SAM-dependent_MTases_sf"/>
</dbReference>
<comment type="catalytic activity">
    <reaction evidence="5">
        <text>a 5'-end (N(2),N(7)-dimethyl 5'-triphosphoguanosine)-ribonucleoside in snRNA + S-adenosyl-L-methionine = a 5'-end (N(2),N(2),N(7)-trimethyl 5'-triphosphoguanosine)-ribonucleoside in snRNA + S-adenosyl-L-homocysteine + H(+)</text>
        <dbReference type="Rhea" id="RHEA:78479"/>
        <dbReference type="Rhea" id="RHEA-COMP:19087"/>
        <dbReference type="Rhea" id="RHEA-COMP:19089"/>
        <dbReference type="ChEBI" id="CHEBI:15378"/>
        <dbReference type="ChEBI" id="CHEBI:57856"/>
        <dbReference type="ChEBI" id="CHEBI:59789"/>
        <dbReference type="ChEBI" id="CHEBI:167623"/>
        <dbReference type="ChEBI" id="CHEBI:172880"/>
    </reaction>
    <physiologicalReaction direction="left-to-right" evidence="5">
        <dbReference type="Rhea" id="RHEA:78480"/>
    </physiologicalReaction>
</comment>
<dbReference type="GO" id="GO:0005634">
    <property type="term" value="C:nucleus"/>
    <property type="evidence" value="ECO:0007669"/>
    <property type="project" value="TreeGrafter"/>
</dbReference>
<evidence type="ECO:0000256" key="3">
    <source>
        <dbReference type="ARBA" id="ARBA00047418"/>
    </source>
</evidence>
<evidence type="ECO:0000256" key="8">
    <source>
        <dbReference type="SAM" id="MobiDB-lite"/>
    </source>
</evidence>
<dbReference type="Proteomes" id="UP001153321">
    <property type="component" value="Chromosome 18"/>
</dbReference>
<dbReference type="PANTHER" id="PTHR14741">
    <property type="entry name" value="S-ADENOSYLMETHIONINE-DEPENDENT METHYLTRANSFERASE RELATED"/>
    <property type="match status" value="1"/>
</dbReference>
<evidence type="ECO:0000256" key="4">
    <source>
        <dbReference type="ARBA" id="ARBA00048740"/>
    </source>
</evidence>
<accession>A0A9P0I0G8</accession>
<dbReference type="Pfam" id="PF09445">
    <property type="entry name" value="Methyltransf_15"/>
    <property type="match status" value="1"/>
</dbReference>
<dbReference type="AlphaFoldDB" id="A0A9P0I0G8"/>
<evidence type="ECO:0000256" key="2">
    <source>
        <dbReference type="ARBA" id="ARBA00025783"/>
    </source>
</evidence>
<reference evidence="9" key="1">
    <citation type="submission" date="2022-02" db="EMBL/GenBank/DDBJ databases">
        <authorList>
            <person name="King R."/>
        </authorList>
    </citation>
    <scope>NUCLEOTIDE SEQUENCE</scope>
</reference>
<gene>
    <name evidence="9" type="ORF">SPLIT_LOCUS4219</name>
</gene>
<sequence>MAVVEVKRALAKIEKGVADLGKPDRPPQQEQSLKTFAQVASTPKPSNQTKGPNHTLIISSTDPQHTGDNVIERIREALDLKTTGARVDAVRKARNQKVVLRCASKADLGLVRDQFKSNKGLRVQEPKPQNSLVCLKGVLSSYSDQEIADLLMAQNKHLLQKIAVGEQTIKMRYRKRARNPHECHPVLELSSKLWQCFTQAQKVHSPLEGIKLNCESWLTEPRRAWQAAYIAQKYRYNVVLDAFCGAGGNTIQFAMACNRVGTATQRGYGLPESAMGRPVVFKSKWTLKFYSDLQPCPATHLPRRRRRRIDPLERFLDLCNSLHNFKLVIAEYDIEIMLEPRPASELMRVARTISCNVEIFLPRNSRPDQILALAEKKVEVEKNYIGKGLVAITAYYF</sequence>
<dbReference type="EMBL" id="LR824549">
    <property type="protein sequence ID" value="CAH1638861.1"/>
    <property type="molecule type" value="Genomic_DNA"/>
</dbReference>
<comment type="similarity">
    <text evidence="2">Belongs to the methyltransferase superfamily. Trimethylguanosine synthase family.</text>
</comment>
<evidence type="ECO:0000256" key="6">
    <source>
        <dbReference type="ARBA" id="ARBA00049075"/>
    </source>
</evidence>
<feature type="region of interest" description="Disordered" evidence="8">
    <location>
        <begin position="17"/>
        <end position="65"/>
    </location>
</feature>
<evidence type="ECO:0000256" key="1">
    <source>
        <dbReference type="ARBA" id="ARBA00018517"/>
    </source>
</evidence>
<name>A0A9P0I0G8_SPOLI</name>
<evidence type="ECO:0000256" key="5">
    <source>
        <dbReference type="ARBA" id="ARBA00048763"/>
    </source>
</evidence>
<comment type="catalytic activity">
    <reaction evidence="4">
        <text>a 5'-end (N(7)-methyl 5'-triphosphoguanosine)-ribonucleoside in snoRNA + S-adenosyl-L-methionine = a 5'-end (N(2),N(7)-dimethyl 5'-triphosphoguanosine)-ribonucleoside in snoRNA + S-adenosyl-L-homocysteine + H(+)</text>
        <dbReference type="Rhea" id="RHEA:78475"/>
        <dbReference type="Rhea" id="RHEA-COMP:19086"/>
        <dbReference type="Rhea" id="RHEA-COMP:19088"/>
        <dbReference type="ChEBI" id="CHEBI:15378"/>
        <dbReference type="ChEBI" id="CHEBI:57856"/>
        <dbReference type="ChEBI" id="CHEBI:59789"/>
        <dbReference type="ChEBI" id="CHEBI:156461"/>
        <dbReference type="ChEBI" id="CHEBI:172880"/>
    </reaction>
    <physiologicalReaction direction="left-to-right" evidence="4">
        <dbReference type="Rhea" id="RHEA:78476"/>
    </physiologicalReaction>
</comment>
<comment type="catalytic activity">
    <reaction evidence="3">
        <text>a 5'-end (N(2),N(7)-dimethyl 5'-triphosphoguanosine)-ribonucleoside in snoRNA + S-adenosyl-L-methionine = a 5'-end (N(2),N(2),N(7)-trimethyl 5'-triphosphoguanosine)-ribonucleoside in snoRNA + S-adenosyl-L-homocysteine + H(+)</text>
        <dbReference type="Rhea" id="RHEA:78507"/>
        <dbReference type="Rhea" id="RHEA-COMP:19088"/>
        <dbReference type="Rhea" id="RHEA-COMP:19090"/>
        <dbReference type="ChEBI" id="CHEBI:15378"/>
        <dbReference type="ChEBI" id="CHEBI:57856"/>
        <dbReference type="ChEBI" id="CHEBI:59789"/>
        <dbReference type="ChEBI" id="CHEBI:167623"/>
        <dbReference type="ChEBI" id="CHEBI:172880"/>
    </reaction>
    <physiologicalReaction direction="left-to-right" evidence="3">
        <dbReference type="Rhea" id="RHEA:78508"/>
    </physiologicalReaction>
</comment>
<feature type="compositionally biased region" description="Polar residues" evidence="8">
    <location>
        <begin position="28"/>
        <end position="65"/>
    </location>
</feature>
<feature type="compositionally biased region" description="Basic and acidic residues" evidence="8">
    <location>
        <begin position="17"/>
        <end position="27"/>
    </location>
</feature>
<evidence type="ECO:0000256" key="7">
    <source>
        <dbReference type="ARBA" id="ARBA00049790"/>
    </source>
</evidence>
<evidence type="ECO:0000313" key="10">
    <source>
        <dbReference type="Proteomes" id="UP001153321"/>
    </source>
</evidence>
<comment type="catalytic activity">
    <reaction evidence="6">
        <text>a 5'-end (N(7)-methyl 5'-triphosphoguanosine)-ribonucleoside in snRNA + S-adenosyl-L-methionine = a 5'-end (N(2),N(7)-dimethyl 5'-triphosphoguanosine)-ribonucleoside in snRNA + S-adenosyl-L-homocysteine + H(+)</text>
        <dbReference type="Rhea" id="RHEA:78471"/>
        <dbReference type="Rhea" id="RHEA-COMP:19085"/>
        <dbReference type="Rhea" id="RHEA-COMP:19087"/>
        <dbReference type="ChEBI" id="CHEBI:15378"/>
        <dbReference type="ChEBI" id="CHEBI:57856"/>
        <dbReference type="ChEBI" id="CHEBI:59789"/>
        <dbReference type="ChEBI" id="CHEBI:156461"/>
        <dbReference type="ChEBI" id="CHEBI:172880"/>
    </reaction>
    <physiologicalReaction direction="left-to-right" evidence="6">
        <dbReference type="Rhea" id="RHEA:78472"/>
    </physiologicalReaction>
</comment>
<dbReference type="Gene3D" id="3.40.50.150">
    <property type="entry name" value="Vaccinia Virus protein VP39"/>
    <property type="match status" value="2"/>
</dbReference>
<dbReference type="GO" id="GO:0071164">
    <property type="term" value="F:RNA cap trimethylguanosine synthase activity"/>
    <property type="evidence" value="ECO:0007669"/>
    <property type="project" value="TreeGrafter"/>
</dbReference>